<evidence type="ECO:0000256" key="4">
    <source>
        <dbReference type="ARBA" id="ARBA00022723"/>
    </source>
</evidence>
<feature type="transmembrane region" description="Helical" evidence="12">
    <location>
        <begin position="207"/>
        <end position="227"/>
    </location>
</feature>
<dbReference type="KEGG" id="nmk:CHR53_05645"/>
<evidence type="ECO:0000256" key="1">
    <source>
        <dbReference type="ARBA" id="ARBA00004141"/>
    </source>
</evidence>
<evidence type="ECO:0000256" key="7">
    <source>
        <dbReference type="ARBA" id="ARBA00023004"/>
    </source>
</evidence>
<dbReference type="GO" id="GO:0006784">
    <property type="term" value="P:heme A biosynthetic process"/>
    <property type="evidence" value="ECO:0007669"/>
    <property type="project" value="InterPro"/>
</dbReference>
<keyword evidence="10" id="KW-1015">Disulfide bond</keyword>
<feature type="transmembrane region" description="Helical" evidence="12">
    <location>
        <begin position="239"/>
        <end position="257"/>
    </location>
</feature>
<keyword evidence="5 12" id="KW-1133">Transmembrane helix</keyword>
<reference evidence="13 14" key="1">
    <citation type="submission" date="2017-07" db="EMBL/GenBank/DDBJ databases">
        <title>The complete genome sequence of Bacillus mesonae strain H20-5, an efficient strain improving plant abiotic stress resistance.</title>
        <authorList>
            <person name="Kim S.Y."/>
            <person name="Song H."/>
            <person name="Sang M.K."/>
            <person name="Weon H.-Y."/>
            <person name="Song J."/>
        </authorList>
    </citation>
    <scope>NUCLEOTIDE SEQUENCE [LARGE SCALE GENOMIC DNA]</scope>
    <source>
        <strain evidence="13 14">H20-5</strain>
    </source>
</reference>
<keyword evidence="6" id="KW-0560">Oxidoreductase</keyword>
<evidence type="ECO:0000256" key="6">
    <source>
        <dbReference type="ARBA" id="ARBA00023002"/>
    </source>
</evidence>
<keyword evidence="3 12" id="KW-0812">Transmembrane</keyword>
<dbReference type="Proteomes" id="UP000282892">
    <property type="component" value="Chromosome"/>
</dbReference>
<evidence type="ECO:0000256" key="8">
    <source>
        <dbReference type="ARBA" id="ARBA00023133"/>
    </source>
</evidence>
<dbReference type="EMBL" id="CP022572">
    <property type="protein sequence ID" value="AZU60792.1"/>
    <property type="molecule type" value="Genomic_DNA"/>
</dbReference>
<organism evidence="13 14">
    <name type="scientific">Neobacillus mesonae</name>
    <dbReference type="NCBI Taxonomy" id="1193713"/>
    <lineage>
        <taxon>Bacteria</taxon>
        <taxon>Bacillati</taxon>
        <taxon>Bacillota</taxon>
        <taxon>Bacilli</taxon>
        <taxon>Bacillales</taxon>
        <taxon>Bacillaceae</taxon>
        <taxon>Neobacillus</taxon>
    </lineage>
</organism>
<dbReference type="PANTHER" id="PTHR35457:SF1">
    <property type="entry name" value="HEME A SYNTHASE"/>
    <property type="match status" value="1"/>
</dbReference>
<keyword evidence="2" id="KW-1003">Cell membrane</keyword>
<feature type="transmembrane region" description="Helical" evidence="12">
    <location>
        <begin position="86"/>
        <end position="108"/>
    </location>
</feature>
<evidence type="ECO:0000256" key="3">
    <source>
        <dbReference type="ARBA" id="ARBA00022692"/>
    </source>
</evidence>
<dbReference type="STRING" id="1193713.GCA_001636315_03658"/>
<evidence type="ECO:0000256" key="10">
    <source>
        <dbReference type="ARBA" id="ARBA00023157"/>
    </source>
</evidence>
<evidence type="ECO:0000256" key="11">
    <source>
        <dbReference type="ARBA" id="ARBA00023444"/>
    </source>
</evidence>
<name>A0A3T0HUH8_9BACI</name>
<evidence type="ECO:0000313" key="13">
    <source>
        <dbReference type="EMBL" id="AZU60792.1"/>
    </source>
</evidence>
<evidence type="ECO:0000313" key="14">
    <source>
        <dbReference type="Proteomes" id="UP000282892"/>
    </source>
</evidence>
<dbReference type="GO" id="GO:0016020">
    <property type="term" value="C:membrane"/>
    <property type="evidence" value="ECO:0007669"/>
    <property type="project" value="UniProtKB-SubCell"/>
</dbReference>
<protein>
    <recommendedName>
        <fullName evidence="15">Heme A synthase</fullName>
    </recommendedName>
</protein>
<dbReference type="InterPro" id="IPR003780">
    <property type="entry name" value="COX15/CtaA_fam"/>
</dbReference>
<accession>A0A3T0HUH8</accession>
<feature type="transmembrane region" description="Helical" evidence="12">
    <location>
        <begin position="263"/>
        <end position="281"/>
    </location>
</feature>
<dbReference type="PANTHER" id="PTHR35457">
    <property type="entry name" value="HEME A SYNTHASE"/>
    <property type="match status" value="1"/>
</dbReference>
<feature type="transmembrane region" description="Helical" evidence="12">
    <location>
        <begin position="7"/>
        <end position="25"/>
    </location>
</feature>
<dbReference type="AlphaFoldDB" id="A0A3T0HUH8"/>
<evidence type="ECO:0000256" key="9">
    <source>
        <dbReference type="ARBA" id="ARBA00023136"/>
    </source>
</evidence>
<dbReference type="GO" id="GO:0016491">
    <property type="term" value="F:oxidoreductase activity"/>
    <property type="evidence" value="ECO:0007669"/>
    <property type="project" value="UniProtKB-KW"/>
</dbReference>
<dbReference type="GO" id="GO:0046872">
    <property type="term" value="F:metal ion binding"/>
    <property type="evidence" value="ECO:0007669"/>
    <property type="project" value="UniProtKB-KW"/>
</dbReference>
<proteinExistence type="predicted"/>
<sequence>MTIRRLSFICIVLTYLLIVFGGYVASSESGMGCGPEWPLCNGKVIPTLQGETLIEFMHRVIGAVLGGLSIILFFKLMREKNGYTARFISVMMIGLLIIQVLLGAVVVVLDLPSIIITIHLLVAAVFLACLIWIWRNSGDKERVYSVFLKAVEHKRITMHINILIFLLLLTLAFGAYIKHETYGLACGWLGCRQSFLPSTTPEWLQTIHRGLAVMTAVYILLLTYWAFVRKWGRGLQRRFLLCSLFVILQLVIGVVVIETLVAIPWAVFHLAIGTALFAFVSEARLYAGDRMLQSIASSTSVGYWHGGQDRTSLD</sequence>
<keyword evidence="9 12" id="KW-0472">Membrane</keyword>
<keyword evidence="8" id="KW-0350">Heme biosynthesis</keyword>
<dbReference type="InterPro" id="IPR050450">
    <property type="entry name" value="COX15/CtaA_HemeA_synthase"/>
</dbReference>
<dbReference type="OrthoDB" id="9816428at2"/>
<feature type="transmembrane region" description="Helical" evidence="12">
    <location>
        <begin position="56"/>
        <end position="74"/>
    </location>
</feature>
<keyword evidence="4" id="KW-0479">Metal-binding</keyword>
<evidence type="ECO:0000256" key="5">
    <source>
        <dbReference type="ARBA" id="ARBA00022989"/>
    </source>
</evidence>
<comment type="subcellular location">
    <subcellularLocation>
        <location evidence="1">Membrane</location>
        <topology evidence="1">Multi-pass membrane protein</topology>
    </subcellularLocation>
</comment>
<evidence type="ECO:0000256" key="12">
    <source>
        <dbReference type="SAM" id="Phobius"/>
    </source>
</evidence>
<dbReference type="Pfam" id="PF02628">
    <property type="entry name" value="COX15-CtaA"/>
    <property type="match status" value="1"/>
</dbReference>
<gene>
    <name evidence="13" type="ORF">CHR53_05645</name>
</gene>
<evidence type="ECO:0008006" key="15">
    <source>
        <dbReference type="Google" id="ProtNLM"/>
    </source>
</evidence>
<feature type="transmembrane region" description="Helical" evidence="12">
    <location>
        <begin position="156"/>
        <end position="177"/>
    </location>
</feature>
<dbReference type="RefSeq" id="WP_127485593.1">
    <property type="nucleotide sequence ID" value="NZ_CP022572.1"/>
</dbReference>
<keyword evidence="7" id="KW-0408">Iron</keyword>
<feature type="transmembrane region" description="Helical" evidence="12">
    <location>
        <begin position="114"/>
        <end position="135"/>
    </location>
</feature>
<comment type="pathway">
    <text evidence="11">Porphyrin-containing compound metabolism.</text>
</comment>
<evidence type="ECO:0000256" key="2">
    <source>
        <dbReference type="ARBA" id="ARBA00022475"/>
    </source>
</evidence>
<keyword evidence="14" id="KW-1185">Reference proteome</keyword>